<name>A0ABX1YY03_9BACL</name>
<dbReference type="RefSeq" id="WP_171688750.1">
    <property type="nucleotide sequence ID" value="NZ_WHOC01000028.1"/>
</dbReference>
<sequence length="67" mass="7007">MEDPKGAAIVQELIKNSPLGAVASANEETPVMMEAMIKSLPLRGLFAFSGGAMTDEMLEGLLGLLNS</sequence>
<gene>
    <name evidence="1" type="ORF">GC102_06555</name>
</gene>
<protein>
    <submittedName>
        <fullName evidence="1">Uncharacterized protein</fullName>
    </submittedName>
</protein>
<reference evidence="1 2" key="1">
    <citation type="submission" date="2019-10" db="EMBL/GenBank/DDBJ databases">
        <title>Description of Paenibacillus choica sp. nov.</title>
        <authorList>
            <person name="Carlier A."/>
            <person name="Qi S."/>
        </authorList>
    </citation>
    <scope>NUCLEOTIDE SEQUENCE [LARGE SCALE GENOMIC DNA]</scope>
    <source>
        <strain evidence="1 2">LMG 31460</strain>
    </source>
</reference>
<dbReference type="Proteomes" id="UP000658690">
    <property type="component" value="Unassembled WGS sequence"/>
</dbReference>
<keyword evidence="2" id="KW-1185">Reference proteome</keyword>
<dbReference type="EMBL" id="WHOC01000028">
    <property type="protein sequence ID" value="NOU85439.1"/>
    <property type="molecule type" value="Genomic_DNA"/>
</dbReference>
<evidence type="ECO:0000313" key="2">
    <source>
        <dbReference type="Proteomes" id="UP000658690"/>
    </source>
</evidence>
<comment type="caution">
    <text evidence="1">The sequence shown here is derived from an EMBL/GenBank/DDBJ whole genome shotgun (WGS) entry which is preliminary data.</text>
</comment>
<organism evidence="1 2">
    <name type="scientific">Paenibacillus germinis</name>
    <dbReference type="NCBI Taxonomy" id="2654979"/>
    <lineage>
        <taxon>Bacteria</taxon>
        <taxon>Bacillati</taxon>
        <taxon>Bacillota</taxon>
        <taxon>Bacilli</taxon>
        <taxon>Bacillales</taxon>
        <taxon>Paenibacillaceae</taxon>
        <taxon>Paenibacillus</taxon>
    </lineage>
</organism>
<evidence type="ECO:0000313" key="1">
    <source>
        <dbReference type="EMBL" id="NOU85439.1"/>
    </source>
</evidence>
<accession>A0ABX1YY03</accession>
<proteinExistence type="predicted"/>